<dbReference type="AlphaFoldDB" id="A0A368XJH1"/>
<name>A0A368XJH1_9BURK</name>
<organism evidence="2 3">
    <name type="scientific">Pseudorhodoferax soli</name>
    <dbReference type="NCBI Taxonomy" id="545864"/>
    <lineage>
        <taxon>Bacteria</taxon>
        <taxon>Pseudomonadati</taxon>
        <taxon>Pseudomonadota</taxon>
        <taxon>Betaproteobacteria</taxon>
        <taxon>Burkholderiales</taxon>
        <taxon>Comamonadaceae</taxon>
    </lineage>
</organism>
<keyword evidence="1" id="KW-0472">Membrane</keyword>
<evidence type="ECO:0000313" key="2">
    <source>
        <dbReference type="EMBL" id="RCW68190.1"/>
    </source>
</evidence>
<keyword evidence="1" id="KW-0812">Transmembrane</keyword>
<dbReference type="RefSeq" id="WP_114470710.1">
    <property type="nucleotide sequence ID" value="NZ_QPJK01000008.1"/>
</dbReference>
<keyword evidence="3" id="KW-1185">Reference proteome</keyword>
<comment type="caution">
    <text evidence="2">The sequence shown here is derived from an EMBL/GenBank/DDBJ whole genome shotgun (WGS) entry which is preliminary data.</text>
</comment>
<proteinExistence type="predicted"/>
<dbReference type="Proteomes" id="UP000252884">
    <property type="component" value="Unassembled WGS sequence"/>
</dbReference>
<sequence length="89" mass="9425">MHMAMTMGGGVLLLVVFVLFGWQWGASGAAMALAAKAFMPVWLLVALANMWVGVTHAGYTVREELPILLIVFAVPAVVAGIAAWQLSRG</sequence>
<gene>
    <name evidence="2" type="ORF">DES41_108372</name>
</gene>
<keyword evidence="1" id="KW-1133">Transmembrane helix</keyword>
<dbReference type="OrthoDB" id="8667256at2"/>
<evidence type="ECO:0000313" key="3">
    <source>
        <dbReference type="Proteomes" id="UP000252884"/>
    </source>
</evidence>
<accession>A0A368XJH1</accession>
<dbReference type="EMBL" id="QPJK01000008">
    <property type="protein sequence ID" value="RCW68190.1"/>
    <property type="molecule type" value="Genomic_DNA"/>
</dbReference>
<reference evidence="2 3" key="1">
    <citation type="submission" date="2018-07" db="EMBL/GenBank/DDBJ databases">
        <title>Genomic Encyclopedia of Type Strains, Phase IV (KMG-IV): sequencing the most valuable type-strain genomes for metagenomic binning, comparative biology and taxonomic classification.</title>
        <authorList>
            <person name="Goeker M."/>
        </authorList>
    </citation>
    <scope>NUCLEOTIDE SEQUENCE [LARGE SCALE GENOMIC DNA]</scope>
    <source>
        <strain evidence="2 3">DSM 21634</strain>
    </source>
</reference>
<feature type="transmembrane region" description="Helical" evidence="1">
    <location>
        <begin position="38"/>
        <end position="59"/>
    </location>
</feature>
<feature type="transmembrane region" description="Helical" evidence="1">
    <location>
        <begin position="66"/>
        <end position="86"/>
    </location>
</feature>
<evidence type="ECO:0000256" key="1">
    <source>
        <dbReference type="SAM" id="Phobius"/>
    </source>
</evidence>
<protein>
    <submittedName>
        <fullName evidence="2">Uncharacterized protein</fullName>
    </submittedName>
</protein>